<organism evidence="1 2">
    <name type="scientific">Candidatus Epulonipiscium fishelsonii</name>
    <dbReference type="NCBI Taxonomy" id="77094"/>
    <lineage>
        <taxon>Bacteria</taxon>
        <taxon>Bacillati</taxon>
        <taxon>Bacillota</taxon>
        <taxon>Clostridia</taxon>
        <taxon>Lachnospirales</taxon>
        <taxon>Lachnospiraceae</taxon>
        <taxon>Candidatus Epulonipiscium</taxon>
    </lineage>
</organism>
<proteinExistence type="predicted"/>
<evidence type="ECO:0000313" key="1">
    <source>
        <dbReference type="EMBL" id="ONI39344.1"/>
    </source>
</evidence>
<gene>
    <name evidence="1" type="ORF">AN396_08035</name>
</gene>
<reference evidence="1" key="1">
    <citation type="submission" date="2016-08" db="EMBL/GenBank/DDBJ databases">
        <authorList>
            <person name="Ngugi D.K."/>
            <person name="Miyake S."/>
            <person name="Stingl U."/>
        </authorList>
    </citation>
    <scope>NUCLEOTIDE SEQUENCE</scope>
    <source>
        <strain evidence="1">SCG-B11WGA-EpuloA1</strain>
    </source>
</reference>
<dbReference type="Proteomes" id="UP000188605">
    <property type="component" value="Unassembled WGS sequence"/>
</dbReference>
<dbReference type="EMBL" id="LJDB01000064">
    <property type="protein sequence ID" value="ONI39344.1"/>
    <property type="molecule type" value="Genomic_DNA"/>
</dbReference>
<keyword evidence="2" id="KW-1185">Reference proteome</keyword>
<evidence type="ECO:0000313" key="2">
    <source>
        <dbReference type="Proteomes" id="UP000188605"/>
    </source>
</evidence>
<comment type="caution">
    <text evidence="1">The sequence shown here is derived from an EMBL/GenBank/DDBJ whole genome shotgun (WGS) entry which is preliminary data.</text>
</comment>
<protein>
    <submittedName>
        <fullName evidence="1">Uncharacterized protein</fullName>
    </submittedName>
</protein>
<accession>A0ACC8XAJ7</accession>
<sequence length="342" mass="38119">MMLKLKDIAQEAGVSISTVSRALSPDTKDKVKSSTKTQIDYAIQKLGNESHQSFISSTKDELSVGIILASSNKTFAHEYFAEMLNPLIYEFYKSNCEIKYVLAQASLSENMFLDAIQNRTVSGAVIMGRIDMELLKFFKSNIPHLVYTGVNYVGQNTDEVICNGYEAIKTLFNHFISIGYETIGYIGSTGNNSILKNDYQRFDSYKASLKNYSMNMNNDFIVHSSDTIADGHIAMNKMIKRNKLPQAIICTSDSIAMGVINALYNAGISVPNDIAIAGVDNLNLSQFLTPPLTTVNVPKDELSRIAINMLLDKIRNNRTNNIRVDIPCELIIRKSCGYIQKK</sequence>
<name>A0ACC8XAJ7_9FIRM</name>